<dbReference type="STRING" id="195105.CN97_05775"/>
<dbReference type="AlphaFoldDB" id="A0A086YCC1"/>
<protein>
    <submittedName>
        <fullName evidence="2">Chromosomal replication initiator protein DnaA</fullName>
    </submittedName>
</protein>
<dbReference type="Pfam" id="PF22688">
    <property type="entry name" value="Hda_lid"/>
    <property type="match status" value="1"/>
</dbReference>
<evidence type="ECO:0000313" key="3">
    <source>
        <dbReference type="Proteomes" id="UP000028826"/>
    </source>
</evidence>
<dbReference type="eggNOG" id="COG0593">
    <property type="taxonomic scope" value="Bacteria"/>
</dbReference>
<dbReference type="Gene3D" id="1.10.8.60">
    <property type="match status" value="1"/>
</dbReference>
<dbReference type="GO" id="GO:0006270">
    <property type="term" value="P:DNA replication initiation"/>
    <property type="evidence" value="ECO:0007669"/>
    <property type="project" value="TreeGrafter"/>
</dbReference>
<sequence length="234" mass="25055">MMEADPPSRQLPLNLPLPEAMGRQDFFVSPANATAVAMVDDWRDWPEGKLAIIAPPGAGKTHLASIWAAEAGAVVLHAADLAETSPFALAAWGRIVIEDAGEVAGQLAGETALLHLYNVLGEDGGRLLLTASEEPARWPLLLPDLASRLATLPVARLSRPDDELLTAVLTKQFADRQIAVQPQVVDWLVTRMDRSMAFARRLVAALDRAALAEGRAVTRPLAQGVLASLTPVDR</sequence>
<keyword evidence="3" id="KW-1185">Reference proteome</keyword>
<feature type="domain" description="Hda lid" evidence="1">
    <location>
        <begin position="164"/>
        <end position="226"/>
    </location>
</feature>
<dbReference type="PANTHER" id="PTHR30050:SF5">
    <property type="entry name" value="DNAA REGULATORY INACTIVATOR HDA"/>
    <property type="match status" value="1"/>
</dbReference>
<dbReference type="Proteomes" id="UP000028826">
    <property type="component" value="Unassembled WGS sequence"/>
</dbReference>
<dbReference type="RefSeq" id="WP_242685167.1">
    <property type="nucleotide sequence ID" value="NZ_CAMIFG010000120.1"/>
</dbReference>
<dbReference type="InterPro" id="IPR027417">
    <property type="entry name" value="P-loop_NTPase"/>
</dbReference>
<dbReference type="GO" id="GO:0005886">
    <property type="term" value="C:plasma membrane"/>
    <property type="evidence" value="ECO:0007669"/>
    <property type="project" value="TreeGrafter"/>
</dbReference>
<dbReference type="InterPro" id="IPR055199">
    <property type="entry name" value="Hda_lid"/>
</dbReference>
<dbReference type="EMBL" id="JGYG01000001">
    <property type="protein sequence ID" value="KFI31921.1"/>
    <property type="molecule type" value="Genomic_DNA"/>
</dbReference>
<dbReference type="GO" id="GO:0003688">
    <property type="term" value="F:DNA replication origin binding"/>
    <property type="evidence" value="ECO:0007669"/>
    <property type="project" value="TreeGrafter"/>
</dbReference>
<dbReference type="PANTHER" id="PTHR30050">
    <property type="entry name" value="CHROMOSOMAL REPLICATION INITIATOR PROTEIN DNAA"/>
    <property type="match status" value="1"/>
</dbReference>
<accession>A0A086YCC1</accession>
<comment type="caution">
    <text evidence="2">The sequence shown here is derived from an EMBL/GenBank/DDBJ whole genome shotgun (WGS) entry which is preliminary data.</text>
</comment>
<evidence type="ECO:0000259" key="1">
    <source>
        <dbReference type="Pfam" id="PF22688"/>
    </source>
</evidence>
<name>A0A086YCC1_9RHOB</name>
<evidence type="ECO:0000313" key="2">
    <source>
        <dbReference type="EMBL" id="KFI31921.1"/>
    </source>
</evidence>
<organism evidence="2 3">
    <name type="scientific">Haematobacter massiliensis</name>
    <dbReference type="NCBI Taxonomy" id="195105"/>
    <lineage>
        <taxon>Bacteria</taxon>
        <taxon>Pseudomonadati</taxon>
        <taxon>Pseudomonadota</taxon>
        <taxon>Alphaproteobacteria</taxon>
        <taxon>Rhodobacterales</taxon>
        <taxon>Paracoccaceae</taxon>
        <taxon>Haematobacter</taxon>
    </lineage>
</organism>
<gene>
    <name evidence="2" type="ORF">CN97_05775</name>
</gene>
<dbReference type="Gene3D" id="3.40.50.300">
    <property type="entry name" value="P-loop containing nucleotide triphosphate hydrolases"/>
    <property type="match status" value="1"/>
</dbReference>
<dbReference type="SUPFAM" id="SSF52540">
    <property type="entry name" value="P-loop containing nucleoside triphosphate hydrolases"/>
    <property type="match status" value="1"/>
</dbReference>
<proteinExistence type="predicted"/>
<reference evidence="2 3" key="1">
    <citation type="submission" date="2014-03" db="EMBL/GenBank/DDBJ databases">
        <title>Genome of Haematobacter massiliensis CCUG 47968.</title>
        <authorList>
            <person name="Wang D."/>
            <person name="Wang G."/>
        </authorList>
    </citation>
    <scope>NUCLEOTIDE SEQUENCE [LARGE SCALE GENOMIC DNA]</scope>
    <source>
        <strain evidence="2 3">CCUG 47968</strain>
    </source>
</reference>